<keyword evidence="2" id="KW-0645">Protease</keyword>
<dbReference type="EMBL" id="CP011502">
    <property type="protein sequence ID" value="ALX03570.1"/>
    <property type="molecule type" value="Genomic_DNA"/>
</dbReference>
<organism evidence="7 8">
    <name type="scientific">Aeromicrobium erythreum</name>
    <dbReference type="NCBI Taxonomy" id="2041"/>
    <lineage>
        <taxon>Bacteria</taxon>
        <taxon>Bacillati</taxon>
        <taxon>Actinomycetota</taxon>
        <taxon>Actinomycetes</taxon>
        <taxon>Propionibacteriales</taxon>
        <taxon>Nocardioidaceae</taxon>
        <taxon>Aeromicrobium</taxon>
    </lineage>
</organism>
<dbReference type="PANTHER" id="PTHR47053:SF1">
    <property type="entry name" value="MUREIN DD-ENDOPEPTIDASE MEPH-RELATED"/>
    <property type="match status" value="1"/>
</dbReference>
<evidence type="ECO:0000256" key="3">
    <source>
        <dbReference type="ARBA" id="ARBA00022801"/>
    </source>
</evidence>
<dbReference type="GO" id="GO:0008234">
    <property type="term" value="F:cysteine-type peptidase activity"/>
    <property type="evidence" value="ECO:0007669"/>
    <property type="project" value="UniProtKB-KW"/>
</dbReference>
<dbReference type="InterPro" id="IPR051202">
    <property type="entry name" value="Peptidase_C40"/>
</dbReference>
<feature type="domain" description="NlpC/P60" evidence="6">
    <location>
        <begin position="33"/>
        <end position="150"/>
    </location>
</feature>
<dbReference type="OrthoDB" id="5177647at2"/>
<evidence type="ECO:0000313" key="8">
    <source>
        <dbReference type="Proteomes" id="UP000067689"/>
    </source>
</evidence>
<evidence type="ECO:0000256" key="1">
    <source>
        <dbReference type="ARBA" id="ARBA00007074"/>
    </source>
</evidence>
<dbReference type="RefSeq" id="WP_067854014.1">
    <property type="nucleotide sequence ID" value="NZ_CP011502.1"/>
</dbReference>
<name>A0A0U4D5S7_9ACTN</name>
<keyword evidence="8" id="KW-1185">Reference proteome</keyword>
<protein>
    <recommendedName>
        <fullName evidence="6">NlpC/P60 domain-containing protein</fullName>
    </recommendedName>
</protein>
<keyword evidence="5" id="KW-0732">Signal</keyword>
<dbReference type="PATRIC" id="fig|2041.4.peg.444"/>
<dbReference type="PROSITE" id="PS51935">
    <property type="entry name" value="NLPC_P60"/>
    <property type="match status" value="1"/>
</dbReference>
<dbReference type="SUPFAM" id="SSF54001">
    <property type="entry name" value="Cysteine proteinases"/>
    <property type="match status" value="1"/>
</dbReference>
<evidence type="ECO:0000259" key="6">
    <source>
        <dbReference type="PROSITE" id="PS51935"/>
    </source>
</evidence>
<feature type="chain" id="PRO_5006848235" description="NlpC/P60 domain-containing protein" evidence="5">
    <location>
        <begin position="25"/>
        <end position="150"/>
    </location>
</feature>
<dbReference type="Proteomes" id="UP000067689">
    <property type="component" value="Chromosome"/>
</dbReference>
<proteinExistence type="inferred from homology"/>
<evidence type="ECO:0000313" key="7">
    <source>
        <dbReference type="EMBL" id="ALX03570.1"/>
    </source>
</evidence>
<accession>A0A0U4D5S7</accession>
<dbReference type="InterPro" id="IPR000064">
    <property type="entry name" value="NLP_P60_dom"/>
</dbReference>
<dbReference type="GO" id="GO:0006508">
    <property type="term" value="P:proteolysis"/>
    <property type="evidence" value="ECO:0007669"/>
    <property type="project" value="UniProtKB-KW"/>
</dbReference>
<comment type="similarity">
    <text evidence="1">Belongs to the peptidase C40 family.</text>
</comment>
<reference evidence="7 8" key="1">
    <citation type="journal article" date="1991" name="Int. J. Syst. Bacteriol.">
        <title>Description of the erythromycin-producing bacterium Arthrobacter sp. strain NRRL B-3381 as Aeromicrobium erythreum gen. nov., sp. nov.</title>
        <authorList>
            <person name="Miller E.S."/>
            <person name="Woese C.R."/>
            <person name="Brenner S."/>
        </authorList>
    </citation>
    <scope>NUCLEOTIDE SEQUENCE [LARGE SCALE GENOMIC DNA]</scope>
    <source>
        <strain evidence="7 8">AR18</strain>
    </source>
</reference>
<gene>
    <name evidence="7" type="ORF">AERYTH_02085</name>
</gene>
<evidence type="ECO:0000256" key="5">
    <source>
        <dbReference type="SAM" id="SignalP"/>
    </source>
</evidence>
<dbReference type="Pfam" id="PF00877">
    <property type="entry name" value="NLPC_P60"/>
    <property type="match status" value="1"/>
</dbReference>
<dbReference type="STRING" id="2041.AERYTH_02085"/>
<dbReference type="InterPro" id="IPR038765">
    <property type="entry name" value="Papain-like_cys_pep_sf"/>
</dbReference>
<sequence length="150" mass="16562">MRHVTRALGVAMLLLSLSFGTTLAAGSASALTPQENKKVMKIAKSLRGTPYKWGGTSRSGFDCTGYTRYVFRKAHVTTLGRTAGQQAKQGIKISKYRKRVGDLIVFYGGNGAYHVGIYAGDNTIWHSPRTGQSVKRERIWTSSYKVRRMG</sequence>
<feature type="signal peptide" evidence="5">
    <location>
        <begin position="1"/>
        <end position="24"/>
    </location>
</feature>
<dbReference type="Gene3D" id="3.90.1720.10">
    <property type="entry name" value="endopeptidase domain like (from Nostoc punctiforme)"/>
    <property type="match status" value="1"/>
</dbReference>
<evidence type="ECO:0000256" key="4">
    <source>
        <dbReference type="ARBA" id="ARBA00022807"/>
    </source>
</evidence>
<dbReference type="AlphaFoldDB" id="A0A0U4D5S7"/>
<keyword evidence="3" id="KW-0378">Hydrolase</keyword>
<evidence type="ECO:0000256" key="2">
    <source>
        <dbReference type="ARBA" id="ARBA00022670"/>
    </source>
</evidence>
<keyword evidence="4" id="KW-0788">Thiol protease</keyword>
<dbReference type="PANTHER" id="PTHR47053">
    <property type="entry name" value="MUREIN DD-ENDOPEPTIDASE MEPH-RELATED"/>
    <property type="match status" value="1"/>
</dbReference>
<dbReference type="KEGG" id="aer:AERYTH_02085"/>